<dbReference type="SUPFAM" id="SSF52833">
    <property type="entry name" value="Thioredoxin-like"/>
    <property type="match status" value="1"/>
</dbReference>
<dbReference type="CDD" id="cd03190">
    <property type="entry name" value="GST_C_Omega_like"/>
    <property type="match status" value="1"/>
</dbReference>
<comment type="caution">
    <text evidence="6">The sequence shown here is derived from an EMBL/GenBank/DDBJ whole genome shotgun (WGS) entry which is preliminary data.</text>
</comment>
<dbReference type="STRING" id="40998.A0A2P8ABN7"/>
<evidence type="ECO:0000313" key="7">
    <source>
        <dbReference type="Proteomes" id="UP000243723"/>
    </source>
</evidence>
<dbReference type="InterPro" id="IPR036282">
    <property type="entry name" value="Glutathione-S-Trfase_C_sf"/>
</dbReference>
<reference evidence="6 7" key="1">
    <citation type="submission" date="2017-05" db="EMBL/GenBank/DDBJ databases">
        <title>Draft genome sequence of Elsinoe australis.</title>
        <authorList>
            <person name="Cheng Q."/>
        </authorList>
    </citation>
    <scope>NUCLEOTIDE SEQUENCE [LARGE SCALE GENOMIC DNA]</scope>
    <source>
        <strain evidence="6 7">NL1</strain>
    </source>
</reference>
<feature type="active site" description="Proton donor/acceptor" evidence="1">
    <location>
        <position position="196"/>
    </location>
</feature>
<dbReference type="SFLD" id="SFLDS00019">
    <property type="entry name" value="Glutathione_Transferase_(cytos"/>
    <property type="match status" value="1"/>
</dbReference>
<dbReference type="GO" id="GO:0005737">
    <property type="term" value="C:cytoplasm"/>
    <property type="evidence" value="ECO:0007669"/>
    <property type="project" value="TreeGrafter"/>
</dbReference>
<feature type="active site" description="Nucleophile" evidence="1">
    <location>
        <position position="56"/>
    </location>
</feature>
<evidence type="ECO:0000259" key="5">
    <source>
        <dbReference type="PROSITE" id="PS50405"/>
    </source>
</evidence>
<dbReference type="OrthoDB" id="2309723at2759"/>
<feature type="domain" description="GST C-terminal" evidence="5">
    <location>
        <begin position="173"/>
        <end position="313"/>
    </location>
</feature>
<keyword evidence="7" id="KW-1185">Reference proteome</keyword>
<protein>
    <submittedName>
        <fullName evidence="6">Glutathione S-transferase omega-like 2</fullName>
    </submittedName>
</protein>
<dbReference type="InterPro" id="IPR036249">
    <property type="entry name" value="Thioredoxin-like_sf"/>
</dbReference>
<feature type="site" description="Lowers pKa of active site Cys" evidence="3">
    <location>
        <position position="305"/>
    </location>
</feature>
<dbReference type="Gene3D" id="1.20.1050.10">
    <property type="match status" value="1"/>
</dbReference>
<dbReference type="Gene3D" id="3.40.30.10">
    <property type="entry name" value="Glutaredoxin"/>
    <property type="match status" value="1"/>
</dbReference>
<accession>A0A2P8ABN7</accession>
<dbReference type="PROSITE" id="PS50405">
    <property type="entry name" value="GST_CTER"/>
    <property type="match status" value="1"/>
</dbReference>
<evidence type="ECO:0000256" key="2">
    <source>
        <dbReference type="PIRSR" id="PIRSR015753-2"/>
    </source>
</evidence>
<evidence type="ECO:0000256" key="1">
    <source>
        <dbReference type="PIRSR" id="PIRSR015753-1"/>
    </source>
</evidence>
<dbReference type="InterPro" id="IPR047047">
    <property type="entry name" value="GST_Omega-like_C"/>
</dbReference>
<dbReference type="InterPro" id="IPR040079">
    <property type="entry name" value="Glutathione_S-Trfase"/>
</dbReference>
<organism evidence="6 7">
    <name type="scientific">Elsinoe australis</name>
    <dbReference type="NCBI Taxonomy" id="40998"/>
    <lineage>
        <taxon>Eukaryota</taxon>
        <taxon>Fungi</taxon>
        <taxon>Dikarya</taxon>
        <taxon>Ascomycota</taxon>
        <taxon>Pezizomycotina</taxon>
        <taxon>Dothideomycetes</taxon>
        <taxon>Dothideomycetidae</taxon>
        <taxon>Myriangiales</taxon>
        <taxon>Elsinoaceae</taxon>
        <taxon>Elsinoe</taxon>
    </lineage>
</organism>
<dbReference type="AlphaFoldDB" id="A0A2P8ABN7"/>
<proteinExistence type="predicted"/>
<dbReference type="GO" id="GO:0004364">
    <property type="term" value="F:glutathione transferase activity"/>
    <property type="evidence" value="ECO:0007669"/>
    <property type="project" value="InterPro"/>
</dbReference>
<dbReference type="SFLD" id="SFLDG01206">
    <property type="entry name" value="Xi.1"/>
    <property type="match status" value="1"/>
</dbReference>
<evidence type="ECO:0000313" key="6">
    <source>
        <dbReference type="EMBL" id="PSK57882.1"/>
    </source>
</evidence>
<dbReference type="EMBL" id="NHZQ01000037">
    <property type="protein sequence ID" value="PSK57882.1"/>
    <property type="molecule type" value="Genomic_DNA"/>
</dbReference>
<evidence type="ECO:0000256" key="4">
    <source>
        <dbReference type="SAM" id="MobiDB-lite"/>
    </source>
</evidence>
<sequence length="327" mass="37705">MPGAVKEAPSDHTSVADSDGRFRRQESSFRDWISSDANARFPPEKDRYVLYINLGCPWASRANAVRSLKGLQDVIQLVVMSFELTSEGWIYTGYPGTAEKDPLYGFTQHRQLYEKAAPNYKGRYTVPTLWDKKHETIVNNESSEIIRMFYSAFDSLLPEDRRETAHPGGGLLPDAKRKEIEEFNEWTYHDINNGVYKTGFASAQDAYEENLEKLFKALSRVEEHLGDGRRFLFGDHLTEADIRLFPTIVRFDSAYHCMFRCNLGMIRTDFPKIHRWLRRVYWDETEETRGAFRETTNFDHIKRGYAKASKSPVVAKGPVPDILPLDA</sequence>
<dbReference type="SUPFAM" id="SSF47616">
    <property type="entry name" value="GST C-terminal domain-like"/>
    <property type="match status" value="1"/>
</dbReference>
<dbReference type="PANTHER" id="PTHR32419:SF25">
    <property type="entry name" value="GLUTATHIONE S-TRANSFERASE (EUROFUNG)"/>
    <property type="match status" value="1"/>
</dbReference>
<dbReference type="Pfam" id="PF13409">
    <property type="entry name" value="GST_N_2"/>
    <property type="match status" value="1"/>
</dbReference>
<dbReference type="Proteomes" id="UP000243723">
    <property type="component" value="Unassembled WGS sequence"/>
</dbReference>
<keyword evidence="6" id="KW-0808">Transferase</keyword>
<feature type="region of interest" description="Disordered" evidence="4">
    <location>
        <begin position="1"/>
        <end position="20"/>
    </location>
</feature>
<gene>
    <name evidence="6" type="ORF">B9Z65_9084</name>
</gene>
<dbReference type="InterPro" id="IPR010987">
    <property type="entry name" value="Glutathione-S-Trfase_C-like"/>
</dbReference>
<dbReference type="SFLD" id="SFLDG01148">
    <property type="entry name" value="Xi_(cytGST)"/>
    <property type="match status" value="1"/>
</dbReference>
<feature type="binding site" evidence="2">
    <location>
        <begin position="141"/>
        <end position="142"/>
    </location>
    <ligand>
        <name>glutathione</name>
        <dbReference type="ChEBI" id="CHEBI:57925"/>
    </ligand>
</feature>
<dbReference type="Pfam" id="PF13410">
    <property type="entry name" value="GST_C_2"/>
    <property type="match status" value="1"/>
</dbReference>
<evidence type="ECO:0000256" key="3">
    <source>
        <dbReference type="PIRSR" id="PIRSR015753-3"/>
    </source>
</evidence>
<name>A0A2P8ABN7_9PEZI</name>
<dbReference type="PIRSF" id="PIRSF015753">
    <property type="entry name" value="GST"/>
    <property type="match status" value="1"/>
</dbReference>
<feature type="binding site" evidence="2">
    <location>
        <begin position="123"/>
        <end position="126"/>
    </location>
    <ligand>
        <name>glutathione</name>
        <dbReference type="ChEBI" id="CHEBI:57925"/>
    </ligand>
</feature>
<dbReference type="InterPro" id="IPR004045">
    <property type="entry name" value="Glutathione_S-Trfase_N"/>
</dbReference>
<dbReference type="InterPro" id="IPR016639">
    <property type="entry name" value="GST_Omega/GSH"/>
</dbReference>
<dbReference type="PANTHER" id="PTHR32419">
    <property type="entry name" value="GLUTATHIONYL-HYDROQUINONE REDUCTASE"/>
    <property type="match status" value="1"/>
</dbReference>
<feature type="site" description="Lowers pKa of active site Cys" evidence="3">
    <location>
        <position position="255"/>
    </location>
</feature>
<feature type="binding site" evidence="2">
    <location>
        <position position="89"/>
    </location>
    <ligand>
        <name>glutathione</name>
        <dbReference type="ChEBI" id="CHEBI:57925"/>
    </ligand>
</feature>